<gene>
    <name evidence="1" type="ORF">D9X91_08260</name>
</gene>
<dbReference type="AlphaFoldDB" id="A0A3L7K1K1"/>
<accession>A0A3L7K1K1</accession>
<keyword evidence="2" id="KW-1185">Reference proteome</keyword>
<dbReference type="Pfam" id="PF14907">
    <property type="entry name" value="NTP_transf_5"/>
    <property type="match status" value="1"/>
</dbReference>
<evidence type="ECO:0000313" key="2">
    <source>
        <dbReference type="Proteomes" id="UP000276770"/>
    </source>
</evidence>
<evidence type="ECO:0000313" key="1">
    <source>
        <dbReference type="EMBL" id="RLQ96269.1"/>
    </source>
</evidence>
<reference evidence="1 2" key="1">
    <citation type="submission" date="2018-10" db="EMBL/GenBank/DDBJ databases">
        <title>Falsibacillus sp. genome draft.</title>
        <authorList>
            <person name="Shi S."/>
        </authorList>
    </citation>
    <scope>NUCLEOTIDE SEQUENCE [LARGE SCALE GENOMIC DNA]</scope>
    <source>
        <strain evidence="1 2">GY 10110</strain>
    </source>
</reference>
<dbReference type="OrthoDB" id="2659434at2"/>
<dbReference type="EMBL" id="RCVZ01000004">
    <property type="protein sequence ID" value="RLQ96269.1"/>
    <property type="molecule type" value="Genomic_DNA"/>
</dbReference>
<name>A0A3L7K1K1_9BACI</name>
<evidence type="ECO:0008006" key="3">
    <source>
        <dbReference type="Google" id="ProtNLM"/>
    </source>
</evidence>
<dbReference type="InterPro" id="IPR039498">
    <property type="entry name" value="NTP_transf_5"/>
</dbReference>
<dbReference type="Proteomes" id="UP000276770">
    <property type="component" value="Unassembled WGS sequence"/>
</dbReference>
<organism evidence="1 2">
    <name type="scientific">Falsibacillus albus</name>
    <dbReference type="NCBI Taxonomy" id="2478915"/>
    <lineage>
        <taxon>Bacteria</taxon>
        <taxon>Bacillati</taxon>
        <taxon>Bacillota</taxon>
        <taxon>Bacilli</taxon>
        <taxon>Bacillales</taxon>
        <taxon>Bacillaceae</taxon>
        <taxon>Falsibacillus</taxon>
    </lineage>
</organism>
<protein>
    <recommendedName>
        <fullName evidence="3">Nucleotidyltransferase family protein</fullName>
    </recommendedName>
</protein>
<sequence>MDLIRQIYNPNGKIKMQMNDYHLALHEIEFFQIYPQILFKLKEMGEFESTPSFFQDRLKKRSDEVLYNNLLIKQQVGQICAVFERQEIEAIPLKGINFAERYFGSFAARSTSDIDILIRKEQLAEAVVCVESLGFNKDEPSIAGHFHTTFMKQIPGSKIPLRIELHWNIIKEKTASIPIQQFWNEAACMGEFAYIKELSTYHTFYLMCLHGWRHNMDSLRHFLDIIQIITTYPTEIDFDRLIRDTIEHKTKKRVFRTLSLVYQEFPFLNEIKELPFKMQYVHWAYRFIKEEKESNIKKYINFIDYQFLSFDTSKHMIYELLSWIRPAARK</sequence>
<proteinExistence type="predicted"/>
<dbReference type="RefSeq" id="WP_121680122.1">
    <property type="nucleotide sequence ID" value="NZ_RCVZ01000004.1"/>
</dbReference>
<comment type="caution">
    <text evidence="1">The sequence shown here is derived from an EMBL/GenBank/DDBJ whole genome shotgun (WGS) entry which is preliminary data.</text>
</comment>